<sequence>MTLHSVIGAGVAGLSVATELTARGAQVQVFDPAGPPGPHGCSWWAGGMLAPWCEYENAEEPVLRHGQTAIDWWARYMRVDRAGTLVVAHRRDLPDLRRFARRTEGYAQANRDEIAKLEPALSEFETGLHFPQEAHLDPRNALQSLREALVAKGVAFHAEPAPETLDNAIDCRGYAARDQLTDLRGVKGEMLVIRCPDVTLRRPIRLLHPRIPLYVVPRGDGIFMLGATMIESEDKTRITARSVLELLSAAFALNPAFGEAEILETGVDLRPAFPDNLPRIRRRNGRIFANGLYRHGYLLAPALAQGVADLALENTHSEFVDEDHR</sequence>
<keyword evidence="11" id="KW-1185">Reference proteome</keyword>
<evidence type="ECO:0000256" key="1">
    <source>
        <dbReference type="ARBA" id="ARBA00001974"/>
    </source>
</evidence>
<evidence type="ECO:0000259" key="9">
    <source>
        <dbReference type="Pfam" id="PF01266"/>
    </source>
</evidence>
<protein>
    <recommendedName>
        <fullName evidence="7">D-amino-acid oxidase</fullName>
        <ecNumber evidence="6">1.4.3.3</ecNumber>
    </recommendedName>
</protein>
<evidence type="ECO:0000256" key="3">
    <source>
        <dbReference type="ARBA" id="ARBA00022630"/>
    </source>
</evidence>
<keyword evidence="4" id="KW-0274">FAD</keyword>
<name>A0ABT0Q5N0_9RHOB</name>
<dbReference type="InterPro" id="IPR036188">
    <property type="entry name" value="FAD/NAD-bd_sf"/>
</dbReference>
<feature type="domain" description="FAD dependent oxidoreductase" evidence="9">
    <location>
        <begin position="6"/>
        <end position="310"/>
    </location>
</feature>
<evidence type="ECO:0000256" key="7">
    <source>
        <dbReference type="ARBA" id="ARBA00039751"/>
    </source>
</evidence>
<dbReference type="Gene3D" id="3.50.50.60">
    <property type="entry name" value="FAD/NAD(P)-binding domain"/>
    <property type="match status" value="2"/>
</dbReference>
<evidence type="ECO:0000256" key="5">
    <source>
        <dbReference type="ARBA" id="ARBA00023002"/>
    </source>
</evidence>
<dbReference type="EC" id="1.4.3.3" evidence="6"/>
<dbReference type="SUPFAM" id="SSF51971">
    <property type="entry name" value="Nucleotide-binding domain"/>
    <property type="match status" value="1"/>
</dbReference>
<dbReference type="InterPro" id="IPR006076">
    <property type="entry name" value="FAD-dep_OxRdtase"/>
</dbReference>
<evidence type="ECO:0000256" key="2">
    <source>
        <dbReference type="ARBA" id="ARBA00006730"/>
    </source>
</evidence>
<comment type="caution">
    <text evidence="10">The sequence shown here is derived from an EMBL/GenBank/DDBJ whole genome shotgun (WGS) entry which is preliminary data.</text>
</comment>
<keyword evidence="5" id="KW-0560">Oxidoreductase</keyword>
<comment type="similarity">
    <text evidence="2">Belongs to the DAMOX/DASOX family.</text>
</comment>
<dbReference type="SUPFAM" id="SSF54373">
    <property type="entry name" value="FAD-linked reductases, C-terminal domain"/>
    <property type="match status" value="1"/>
</dbReference>
<proteinExistence type="inferred from homology"/>
<dbReference type="InterPro" id="IPR023209">
    <property type="entry name" value="DAO"/>
</dbReference>
<dbReference type="PANTHER" id="PTHR11530:SF11">
    <property type="entry name" value="D-ASPARTATE OXIDASE"/>
    <property type="match status" value="1"/>
</dbReference>
<dbReference type="RefSeq" id="WP_249711715.1">
    <property type="nucleotide sequence ID" value="NZ_JAMFMB010000024.1"/>
</dbReference>
<reference evidence="10" key="1">
    <citation type="submission" date="2022-05" db="EMBL/GenBank/DDBJ databases">
        <authorList>
            <person name="Park J.-S."/>
        </authorList>
    </citation>
    <scope>NUCLEOTIDE SEQUENCE</scope>
    <source>
        <strain evidence="10">2012CJ41-6</strain>
    </source>
</reference>
<keyword evidence="3" id="KW-0285">Flavoprotein</keyword>
<accession>A0ABT0Q5N0</accession>
<gene>
    <name evidence="10" type="ORF">M3P21_16735</name>
</gene>
<evidence type="ECO:0000256" key="6">
    <source>
        <dbReference type="ARBA" id="ARBA00039101"/>
    </source>
</evidence>
<dbReference type="Pfam" id="PF01266">
    <property type="entry name" value="DAO"/>
    <property type="match status" value="1"/>
</dbReference>
<evidence type="ECO:0000256" key="4">
    <source>
        <dbReference type="ARBA" id="ARBA00022827"/>
    </source>
</evidence>
<dbReference type="Proteomes" id="UP001203880">
    <property type="component" value="Unassembled WGS sequence"/>
</dbReference>
<dbReference type="Gene3D" id="3.30.9.10">
    <property type="entry name" value="D-Amino Acid Oxidase, subunit A, domain 2"/>
    <property type="match status" value="2"/>
</dbReference>
<evidence type="ECO:0000313" key="11">
    <source>
        <dbReference type="Proteomes" id="UP001203880"/>
    </source>
</evidence>
<organism evidence="10 11">
    <name type="scientific">Ruegeria spongiae</name>
    <dbReference type="NCBI Taxonomy" id="2942209"/>
    <lineage>
        <taxon>Bacteria</taxon>
        <taxon>Pseudomonadati</taxon>
        <taxon>Pseudomonadota</taxon>
        <taxon>Alphaproteobacteria</taxon>
        <taxon>Rhodobacterales</taxon>
        <taxon>Roseobacteraceae</taxon>
        <taxon>Ruegeria</taxon>
    </lineage>
</organism>
<comment type="cofactor">
    <cofactor evidence="1">
        <name>FAD</name>
        <dbReference type="ChEBI" id="CHEBI:57692"/>
    </cofactor>
</comment>
<evidence type="ECO:0000313" key="10">
    <source>
        <dbReference type="EMBL" id="MCL6285176.1"/>
    </source>
</evidence>
<comment type="catalytic activity">
    <reaction evidence="8">
        <text>a D-alpha-amino acid + O2 + H2O = a 2-oxocarboxylate + H2O2 + NH4(+)</text>
        <dbReference type="Rhea" id="RHEA:21816"/>
        <dbReference type="ChEBI" id="CHEBI:15377"/>
        <dbReference type="ChEBI" id="CHEBI:15379"/>
        <dbReference type="ChEBI" id="CHEBI:16240"/>
        <dbReference type="ChEBI" id="CHEBI:28938"/>
        <dbReference type="ChEBI" id="CHEBI:35179"/>
        <dbReference type="ChEBI" id="CHEBI:59871"/>
        <dbReference type="EC" id="1.4.3.3"/>
    </reaction>
    <physiologicalReaction direction="left-to-right" evidence="8">
        <dbReference type="Rhea" id="RHEA:21817"/>
    </physiologicalReaction>
</comment>
<dbReference type="PANTHER" id="PTHR11530">
    <property type="entry name" value="D-AMINO ACID OXIDASE"/>
    <property type="match status" value="1"/>
</dbReference>
<evidence type="ECO:0000256" key="8">
    <source>
        <dbReference type="ARBA" id="ARBA00049547"/>
    </source>
</evidence>
<dbReference type="EMBL" id="JAMFMB010000024">
    <property type="protein sequence ID" value="MCL6285176.1"/>
    <property type="molecule type" value="Genomic_DNA"/>
</dbReference>